<proteinExistence type="predicted"/>
<evidence type="ECO:0000313" key="2">
    <source>
        <dbReference type="Proteomes" id="UP000736787"/>
    </source>
</evidence>
<dbReference type="AlphaFoldDB" id="A0A8T1CJM1"/>
<dbReference type="EMBL" id="RCMK01000546">
    <property type="protein sequence ID" value="KAG2922795.1"/>
    <property type="molecule type" value="Genomic_DNA"/>
</dbReference>
<protein>
    <submittedName>
        <fullName evidence="1">Uncharacterized protein</fullName>
    </submittedName>
</protein>
<gene>
    <name evidence="1" type="ORF">PC117_g15887</name>
</gene>
<organism evidence="1 2">
    <name type="scientific">Phytophthora cactorum</name>
    <dbReference type="NCBI Taxonomy" id="29920"/>
    <lineage>
        <taxon>Eukaryota</taxon>
        <taxon>Sar</taxon>
        <taxon>Stramenopiles</taxon>
        <taxon>Oomycota</taxon>
        <taxon>Peronosporomycetes</taxon>
        <taxon>Peronosporales</taxon>
        <taxon>Peronosporaceae</taxon>
        <taxon>Phytophthora</taxon>
    </lineage>
</organism>
<sequence>MHRRVGWFDTPSALQNRVVNLERQVAQLQDQLDLLL</sequence>
<reference evidence="1" key="1">
    <citation type="submission" date="2018-10" db="EMBL/GenBank/DDBJ databases">
        <title>Effector identification in a new, highly contiguous assembly of the strawberry crown rot pathogen Phytophthora cactorum.</title>
        <authorList>
            <person name="Armitage A.D."/>
            <person name="Nellist C.F."/>
            <person name="Bates H."/>
            <person name="Vickerstaff R.J."/>
            <person name="Harrison R.J."/>
        </authorList>
    </citation>
    <scope>NUCLEOTIDE SEQUENCE</scope>
    <source>
        <strain evidence="1">4040</strain>
    </source>
</reference>
<dbReference type="Proteomes" id="UP000736787">
    <property type="component" value="Unassembled WGS sequence"/>
</dbReference>
<name>A0A8T1CJM1_9STRA</name>
<accession>A0A8T1CJM1</accession>
<comment type="caution">
    <text evidence="1">The sequence shown here is derived from an EMBL/GenBank/DDBJ whole genome shotgun (WGS) entry which is preliminary data.</text>
</comment>
<evidence type="ECO:0000313" key="1">
    <source>
        <dbReference type="EMBL" id="KAG2922795.1"/>
    </source>
</evidence>